<keyword evidence="2" id="KW-1185">Reference proteome</keyword>
<comment type="caution">
    <text evidence="1">The sequence shown here is derived from an EMBL/GenBank/DDBJ whole genome shotgun (WGS) entry which is preliminary data.</text>
</comment>
<dbReference type="OrthoDB" id="475686at2759"/>
<organism evidence="1 2">
    <name type="scientific">Perkinsus chesapeaki</name>
    <name type="common">Clam parasite</name>
    <name type="synonym">Perkinsus andrewsi</name>
    <dbReference type="NCBI Taxonomy" id="330153"/>
    <lineage>
        <taxon>Eukaryota</taxon>
        <taxon>Sar</taxon>
        <taxon>Alveolata</taxon>
        <taxon>Perkinsozoa</taxon>
        <taxon>Perkinsea</taxon>
        <taxon>Perkinsida</taxon>
        <taxon>Perkinsidae</taxon>
        <taxon>Perkinsus</taxon>
    </lineage>
</organism>
<dbReference type="AlphaFoldDB" id="A0A7J6KHB9"/>
<feature type="non-terminal residue" evidence="1">
    <location>
        <position position="182"/>
    </location>
</feature>
<dbReference type="Proteomes" id="UP000591131">
    <property type="component" value="Unassembled WGS sequence"/>
</dbReference>
<evidence type="ECO:0008006" key="3">
    <source>
        <dbReference type="Google" id="ProtNLM"/>
    </source>
</evidence>
<sequence length="182" mass="20118">MSAFAVWNSTQPAVGSEEADQLDLGILSSSIKPETRRKYEYALKEFRELNLELPISLQKLLRYVRCLVEVSDLNAQSIKKRITALKTLNALYGYSPLDSAACECLKRALQGVDKIRPAPPPKRATVVPNAVLRFFMTLPSGHCGKDELVRDALLVGTSLSLRSGELLGIRADDISLIMTEEV</sequence>
<accession>A0A7J6KHB9</accession>
<dbReference type="SUPFAM" id="SSF47823">
    <property type="entry name" value="lambda integrase-like, N-terminal domain"/>
    <property type="match status" value="1"/>
</dbReference>
<proteinExistence type="predicted"/>
<gene>
    <name evidence="1" type="ORF">FOL47_005710</name>
</gene>
<name>A0A7J6KHB9_PERCH</name>
<protein>
    <recommendedName>
        <fullName evidence="3">Core-binding (CB) domain-containing protein</fullName>
    </recommendedName>
</protein>
<reference evidence="1 2" key="1">
    <citation type="submission" date="2020-04" db="EMBL/GenBank/DDBJ databases">
        <title>Perkinsus chesapeaki whole genome sequence.</title>
        <authorList>
            <person name="Bogema D.R."/>
        </authorList>
    </citation>
    <scope>NUCLEOTIDE SEQUENCE [LARGE SCALE GENOMIC DNA]</scope>
    <source>
        <strain evidence="1">ATCC PRA-425</strain>
    </source>
</reference>
<evidence type="ECO:0000313" key="1">
    <source>
        <dbReference type="EMBL" id="KAF4646753.1"/>
    </source>
</evidence>
<evidence type="ECO:0000313" key="2">
    <source>
        <dbReference type="Proteomes" id="UP000591131"/>
    </source>
</evidence>
<dbReference type="EMBL" id="JAAPAO010003141">
    <property type="protein sequence ID" value="KAF4646753.1"/>
    <property type="molecule type" value="Genomic_DNA"/>
</dbReference>